<comment type="caution">
    <text evidence="1">The sequence shown here is derived from an EMBL/GenBank/DDBJ whole genome shotgun (WGS) entry which is preliminary data.</text>
</comment>
<keyword evidence="2" id="KW-1185">Reference proteome</keyword>
<dbReference type="AlphaFoldDB" id="A0A316XFT8"/>
<dbReference type="OrthoDB" id="3745257at2"/>
<evidence type="ECO:0000313" key="2">
    <source>
        <dbReference type="Proteomes" id="UP000236594"/>
    </source>
</evidence>
<proteinExistence type="predicted"/>
<organism evidence="1 2">
    <name type="scientific">Chryseobacterium phosphatilyticum</name>
    <dbReference type="NCBI Taxonomy" id="475075"/>
    <lineage>
        <taxon>Bacteria</taxon>
        <taxon>Pseudomonadati</taxon>
        <taxon>Bacteroidota</taxon>
        <taxon>Flavobacteriia</taxon>
        <taxon>Flavobacteriales</taxon>
        <taxon>Weeksellaceae</taxon>
        <taxon>Chryseobacterium group</taxon>
        <taxon>Chryseobacterium</taxon>
    </lineage>
</organism>
<evidence type="ECO:0008006" key="3">
    <source>
        <dbReference type="Google" id="ProtNLM"/>
    </source>
</evidence>
<dbReference type="Proteomes" id="UP000236594">
    <property type="component" value="Unassembled WGS sequence"/>
</dbReference>
<name>A0A316XFT8_9FLAO</name>
<protein>
    <recommendedName>
        <fullName evidence="3">FAD-binding FR-type domain-containing protein</fullName>
    </recommendedName>
</protein>
<dbReference type="RefSeq" id="WP_109710349.1">
    <property type="nucleotide sequence ID" value="NZ_PPED02000001.1"/>
</dbReference>
<evidence type="ECO:0000313" key="1">
    <source>
        <dbReference type="EMBL" id="PWN71596.1"/>
    </source>
</evidence>
<gene>
    <name evidence="1" type="ORF">C1631_002940</name>
</gene>
<sequence>MTNLQNIPLPIFTGIILLKNKIAGHTYHIKVQSRDFPRIQYVAGLVIEIYQTNPYYDHQSNVRRYAFWDYEPIHSVADFAITISSDQEDRKWIEALQEGDILFFRSLPEPIIKDYSGDHYFLIGDIRGLSALYEFNRALPVSKTVTSLVLIEDEEDFFADVDHSFPLNSYNIKSIHSAKILEYIQKYFPKNKRNTIAYIFCDSGCFIADYLKGTPVFGIREVYVNSL</sequence>
<accession>A0A316XFT8</accession>
<reference evidence="1 2" key="1">
    <citation type="submission" date="2018-04" db="EMBL/GenBank/DDBJ databases">
        <title>Draft Genome Sequence of Phosphate-Solubilizing Chryseobacterium sp. ISE14 that is a Biocontrol and Plant Growth-Promoting Rhizobacterium Isolated from Cucumber.</title>
        <authorList>
            <person name="Jeong J.-J."/>
            <person name="Sang M.K."/>
            <person name="Choi I.-G."/>
            <person name="Kim K.D."/>
        </authorList>
    </citation>
    <scope>NUCLEOTIDE SEQUENCE [LARGE SCALE GENOMIC DNA]</scope>
    <source>
        <strain evidence="1 2">ISE14</strain>
    </source>
</reference>
<dbReference type="EMBL" id="PPED02000001">
    <property type="protein sequence ID" value="PWN71596.1"/>
    <property type="molecule type" value="Genomic_DNA"/>
</dbReference>